<evidence type="ECO:0000313" key="2">
    <source>
        <dbReference type="EMBL" id="PCG67238.1"/>
    </source>
</evidence>
<feature type="compositionally biased region" description="Basic and acidic residues" evidence="1">
    <location>
        <begin position="136"/>
        <end position="156"/>
    </location>
</feature>
<dbReference type="EMBL" id="NWSH01002950">
    <property type="protein sequence ID" value="PCG67238.1"/>
    <property type="molecule type" value="Genomic_DNA"/>
</dbReference>
<feature type="region of interest" description="Disordered" evidence="1">
    <location>
        <begin position="225"/>
        <end position="321"/>
    </location>
</feature>
<feature type="compositionally biased region" description="Basic and acidic residues" evidence="1">
    <location>
        <begin position="291"/>
        <end position="306"/>
    </location>
</feature>
<evidence type="ECO:0000256" key="1">
    <source>
        <dbReference type="SAM" id="MobiDB-lite"/>
    </source>
</evidence>
<dbReference type="AlphaFoldDB" id="A0A2A4J6D6"/>
<feature type="compositionally biased region" description="Polar residues" evidence="1">
    <location>
        <begin position="169"/>
        <end position="190"/>
    </location>
</feature>
<name>A0A2A4J6D6_HELVI</name>
<feature type="region of interest" description="Disordered" evidence="1">
    <location>
        <begin position="1"/>
        <end position="29"/>
    </location>
</feature>
<dbReference type="CDD" id="cd00117">
    <property type="entry name" value="TFP"/>
    <property type="match status" value="1"/>
</dbReference>
<feature type="compositionally biased region" description="Basic and acidic residues" evidence="1">
    <location>
        <begin position="93"/>
        <end position="106"/>
    </location>
</feature>
<organism evidence="2">
    <name type="scientific">Heliothis virescens</name>
    <name type="common">Tobacco budworm moth</name>
    <dbReference type="NCBI Taxonomy" id="7102"/>
    <lineage>
        <taxon>Eukaryota</taxon>
        <taxon>Metazoa</taxon>
        <taxon>Ecdysozoa</taxon>
        <taxon>Arthropoda</taxon>
        <taxon>Hexapoda</taxon>
        <taxon>Insecta</taxon>
        <taxon>Pterygota</taxon>
        <taxon>Neoptera</taxon>
        <taxon>Endopterygota</taxon>
        <taxon>Lepidoptera</taxon>
        <taxon>Glossata</taxon>
        <taxon>Ditrysia</taxon>
        <taxon>Noctuoidea</taxon>
        <taxon>Noctuidae</taxon>
        <taxon>Heliothinae</taxon>
        <taxon>Heliothis</taxon>
    </lineage>
</organism>
<sequence length="498" mass="55827">MSIGYLQETTNLDDHSLIQPDGKKADSEWPLQTVQTIQENFYDGAKRTIDQKPCSRRSNSGSDPIEQHLSPPVTSKQEKLPKIVASLKPQSLRHGENDLKINDKKPPPQSPQFPIIPENLHTTRKALPISNPVIDSSEKTHREILRDNYSEDEKATPMRLAPNSDHHPPSTSIVRSANSRRNQSPSPSVTHFISANEYSEPENSYISDPSNVIPTVLNDFRSTNLNKPQGDLKSDFFPEILSDDPTDKLTEKSKPQPNPERSDASSDKPNKCLHDNQNNIEGHSRRSMSNHNEDDRAYDIPRKDKVPNQNNKNPHIESNRKNVEAMASVLNAEKSTLKSGQDLKNANQTKLPVHEKSVSRVRPQFNEARREMAEPTRGSKMGESALMLMQSERVCYACSTANNPSCWAPDRRTTVKYCRKGNNACIIKTFGQGDTFTLIRDCGNSCDDSSMGGIMPKYKSCSMCHSELCNGAYSVSGHNIMLAIILTAIVKYYNKHFC</sequence>
<proteinExistence type="predicted"/>
<feature type="compositionally biased region" description="Basic and acidic residues" evidence="1">
    <location>
        <begin position="245"/>
        <end position="274"/>
    </location>
</feature>
<feature type="region of interest" description="Disordered" evidence="1">
    <location>
        <begin position="131"/>
        <end position="190"/>
    </location>
</feature>
<protein>
    <recommendedName>
        <fullName evidence="3">Protein quiver</fullName>
    </recommendedName>
</protein>
<reference evidence="2" key="1">
    <citation type="submission" date="2017-09" db="EMBL/GenBank/DDBJ databases">
        <title>Contemporary evolution of a Lepidopteran species, Heliothis virescens, in response to modern agricultural practices.</title>
        <authorList>
            <person name="Fritz M.L."/>
            <person name="Deyonke A.M."/>
            <person name="Papanicolaou A."/>
            <person name="Micinski S."/>
            <person name="Westbrook J."/>
            <person name="Gould F."/>
        </authorList>
    </citation>
    <scope>NUCLEOTIDE SEQUENCE [LARGE SCALE GENOMIC DNA]</scope>
    <source>
        <strain evidence="2">HvINT-</strain>
        <tissue evidence="2">Whole body</tissue>
    </source>
</reference>
<feature type="compositionally biased region" description="Basic and acidic residues" evidence="1">
    <location>
        <begin position="12"/>
        <end position="27"/>
    </location>
</feature>
<comment type="caution">
    <text evidence="2">The sequence shown here is derived from an EMBL/GenBank/DDBJ whole genome shotgun (WGS) entry which is preliminary data.</text>
</comment>
<accession>A0A2A4J6D6</accession>
<evidence type="ECO:0008006" key="3">
    <source>
        <dbReference type="Google" id="ProtNLM"/>
    </source>
</evidence>
<feature type="region of interest" description="Disordered" evidence="1">
    <location>
        <begin position="42"/>
        <end position="118"/>
    </location>
</feature>
<gene>
    <name evidence="2" type="ORF">B5V51_6673</name>
</gene>